<dbReference type="Pfam" id="PF14314">
    <property type="entry name" value="Methyltrans_Mon_2nd"/>
    <property type="match status" value="1"/>
</dbReference>
<comment type="similarity">
    <text evidence="2 21">Belongs to the paramyxovirus L protein family.</text>
</comment>
<dbReference type="RefSeq" id="YP_009336889.1">
    <property type="nucleotide sequence ID" value="NC_032929.1"/>
</dbReference>
<evidence type="ECO:0000256" key="5">
    <source>
        <dbReference type="ARBA" id="ARBA00022664"/>
    </source>
</evidence>
<dbReference type="Proteomes" id="UP000204581">
    <property type="component" value="Segment"/>
</dbReference>
<dbReference type="EMBL" id="KX884417">
    <property type="protein sequence ID" value="APG78691.1"/>
    <property type="molecule type" value="Genomic_RNA"/>
</dbReference>
<keyword evidence="3 21" id="KW-0696">RNA-directed RNA polymerase</keyword>
<dbReference type="InterPro" id="IPR016269">
    <property type="entry name" value="RNA-dir_pol_paramyxovirus"/>
</dbReference>
<dbReference type="PIRSF" id="PIRSF000830">
    <property type="entry name" value="RNA_pol_ParamyxoV"/>
    <property type="match status" value="1"/>
</dbReference>
<comment type="function">
    <text evidence="21">RNA-directed RNA polymerase that catalyzes the transcription of viral mRNAs, their capping and polyadenylation. The template is composed of the viral RNA tightly encapsidated by the nucleoprotein (N). The viral polymerase binds to the genomic RNA at the 3' leader promoter, and transcribes subsequently all viral mRNAs with a decreasing efficiency. The first gene is the most transcribed, and the last the least transcribed. The viral phosphoprotein acts as a processivity factor. Capping is concomitant with initiation of mRNA transcription. Indeed, a GDP polyribonucleotidyl transferase (PRNTase) adds the cap structure when the nascent RNA chain length has reached few nucleotides. Ribose 2'-O methylation of viral mRNA cap precedes and facilitates subsequent guanine-N-7 methylation, both activities being carried by the viral polymerase. Polyadenylation of mRNAs occur by a stuttering mechanism at a slipery stop site present at the end viral genes. After finishing transcription of a mRNA, the polymerase can resume transcription of the downstream gene.</text>
</comment>
<keyword evidence="10" id="KW-0378">Hydrolase</keyword>
<evidence type="ECO:0000256" key="15">
    <source>
        <dbReference type="ARBA" id="ARBA00023268"/>
    </source>
</evidence>
<evidence type="ECO:0000256" key="18">
    <source>
        <dbReference type="ARBA" id="ARBA00047332"/>
    </source>
</evidence>
<keyword evidence="11 21" id="KW-0067">ATP-binding</keyword>
<keyword evidence="7 21" id="KW-0949">S-adenosyl-L-methionine</keyword>
<evidence type="ECO:0000259" key="22">
    <source>
        <dbReference type="PROSITE" id="PS50526"/>
    </source>
</evidence>
<dbReference type="InterPro" id="IPR039530">
    <property type="entry name" value="L_methyltransferase_rhabdo"/>
</dbReference>
<comment type="catalytic activity">
    <reaction evidence="21">
        <text>RNA(n) + a ribonucleoside 5'-triphosphate = RNA(n+1) + diphosphate</text>
        <dbReference type="Rhea" id="RHEA:21248"/>
        <dbReference type="Rhea" id="RHEA-COMP:14527"/>
        <dbReference type="Rhea" id="RHEA-COMP:17342"/>
        <dbReference type="ChEBI" id="CHEBI:33019"/>
        <dbReference type="ChEBI" id="CHEBI:61557"/>
        <dbReference type="ChEBI" id="CHEBI:140395"/>
        <dbReference type="EC" id="2.7.7.48"/>
    </reaction>
</comment>
<dbReference type="GO" id="GO:0044423">
    <property type="term" value="C:virion component"/>
    <property type="evidence" value="ECO:0007669"/>
    <property type="project" value="UniProtKB-KW"/>
</dbReference>
<evidence type="ECO:0000256" key="17">
    <source>
        <dbReference type="ARBA" id="ARBA00024499"/>
    </source>
</evidence>
<dbReference type="InterPro" id="IPR025786">
    <property type="entry name" value="Mononega_L_MeTrfase"/>
</dbReference>
<keyword evidence="4 21" id="KW-0489">Methyltransferase</keyword>
<evidence type="ECO:0000256" key="21">
    <source>
        <dbReference type="PIRNR" id="PIRNR000830"/>
    </source>
</evidence>
<evidence type="ECO:0000256" key="6">
    <source>
        <dbReference type="ARBA" id="ARBA00022679"/>
    </source>
</evidence>
<protein>
    <recommendedName>
        <fullName evidence="21">RNA-directed RNA polymerase L</fullName>
        <shortName evidence="21">Protein L</shortName>
    </recommendedName>
    <alternativeName>
        <fullName evidence="21">Large structural protein</fullName>
    </alternativeName>
    <alternativeName>
        <fullName evidence="21">Replicase</fullName>
    </alternativeName>
    <alternativeName>
        <fullName evidence="21">Transcriptase</fullName>
    </alternativeName>
    <domain>
        <recommendedName>
            <fullName evidence="21">RNA-directed RNA polymerase</fullName>
            <ecNumber evidence="21">2.7.7.48</ecNumber>
        </recommendedName>
    </domain>
    <domain>
        <recommendedName>
            <fullName evidence="21">GTP phosphohydrolase</fullName>
            <ecNumber evidence="21">3.6.1.-</ecNumber>
        </recommendedName>
    </domain>
    <domain>
        <recommendedName>
            <fullName evidence="21">GDP polyribonucleotidyltransferase</fullName>
            <ecNumber evidence="21">2.7.7.88</ecNumber>
        </recommendedName>
        <alternativeName>
            <fullName evidence="21">PRNTase</fullName>
        </alternativeName>
    </domain>
    <domain>
        <recommendedName>
            <fullName evidence="21">mRNA (nucleoside-2'-O-)-methyltransferase</fullName>
            <shortName evidence="21">N1-2'-O-MTase</shortName>
            <ecNumber evidence="21">2.1.1.-</ecNumber>
        </recommendedName>
    </domain>
    <domain>
        <recommendedName>
            <fullName evidence="21">mRNA (guanine-N(7)-)-methyltransferase</fullName>
            <shortName evidence="21">G-N7-MTase</shortName>
        </recommendedName>
    </domain>
</protein>
<keyword evidence="14 21" id="KW-0506">mRNA capping</keyword>
<evidence type="ECO:0000256" key="10">
    <source>
        <dbReference type="ARBA" id="ARBA00022801"/>
    </source>
</evidence>
<dbReference type="PROSITE" id="PS51590">
    <property type="entry name" value="SAM_MT_MNV_L"/>
    <property type="match status" value="1"/>
</dbReference>
<evidence type="ECO:0000256" key="12">
    <source>
        <dbReference type="ARBA" id="ARBA00022844"/>
    </source>
</evidence>
<dbReference type="GO" id="GO:0005524">
    <property type="term" value="F:ATP binding"/>
    <property type="evidence" value="ECO:0007669"/>
    <property type="project" value="UniProtKB-KW"/>
</dbReference>
<evidence type="ECO:0000256" key="13">
    <source>
        <dbReference type="ARBA" id="ARBA00022953"/>
    </source>
</evidence>
<dbReference type="EC" id="2.1.1.-" evidence="21"/>
<keyword evidence="5 21" id="KW-0507">mRNA processing</keyword>
<evidence type="ECO:0000256" key="7">
    <source>
        <dbReference type="ARBA" id="ARBA00022691"/>
    </source>
</evidence>
<dbReference type="EC" id="3.6.1.-" evidence="21"/>
<dbReference type="GO" id="GO:0030430">
    <property type="term" value="C:host cell cytoplasm"/>
    <property type="evidence" value="ECO:0007669"/>
    <property type="project" value="UniProtKB-SubCell"/>
</dbReference>
<reference evidence="24" key="1">
    <citation type="journal article" date="2016" name="Nature">
        <title>Redefining the invertebrate RNA virosphere.</title>
        <authorList>
            <person name="Shi M."/>
            <person name="Lin X.D."/>
            <person name="Tian J.H."/>
            <person name="Chen L.J."/>
            <person name="Chen X."/>
            <person name="Li C.X."/>
            <person name="Qin X.C."/>
            <person name="Li J."/>
            <person name="Cao J.P."/>
            <person name="Eden J.S."/>
            <person name="Buchmann J."/>
            <person name="Wang W."/>
            <person name="Xu J."/>
            <person name="Holmes E.C."/>
            <person name="Zhang Y.Z."/>
        </authorList>
    </citation>
    <scope>NUCLEOTIDE SEQUENCE [LARGE SCALE GENOMIC DNA]</scope>
    <source>
        <strain evidence="24">QCM135517</strain>
    </source>
</reference>
<evidence type="ECO:0000313" key="25">
    <source>
        <dbReference type="Proteomes" id="UP000204581"/>
    </source>
</evidence>
<keyword evidence="8 21" id="KW-0548">Nucleotidyltransferase</keyword>
<feature type="domain" description="Mononegavirus-type SAM-dependent 2'-O-MTase" evidence="23">
    <location>
        <begin position="1615"/>
        <end position="1805"/>
    </location>
</feature>
<evidence type="ECO:0000256" key="4">
    <source>
        <dbReference type="ARBA" id="ARBA00022603"/>
    </source>
</evidence>
<evidence type="ECO:0000256" key="2">
    <source>
        <dbReference type="ARBA" id="ARBA00007934"/>
    </source>
</evidence>
<keyword evidence="21" id="KW-1035">Host cytoplasm</keyword>
<keyword evidence="13 21" id="KW-0693">Viral RNA replication</keyword>
<evidence type="ECO:0000256" key="11">
    <source>
        <dbReference type="ARBA" id="ARBA00022840"/>
    </source>
</evidence>
<comment type="catalytic activity">
    <reaction evidence="17 21">
        <text>a 5'-end (5'-triphosphoguanosine)-(2'-O-methyladenylyl)-adenylyl-cytidylyl-adenosine in mRNA + S-adenosyl-L-methionine = a 5'-end (N(7)-methyl 5'-triphosphoguanosine)-(2'-O-methyladenylyl)-adenylyl-cytidylyl-adenosine in mRNA + S-adenosyl-L-homocysteine</text>
        <dbReference type="Rhea" id="RHEA:65440"/>
        <dbReference type="Rhea" id="RHEA-COMP:16798"/>
        <dbReference type="Rhea" id="RHEA-COMP:16801"/>
        <dbReference type="ChEBI" id="CHEBI:57856"/>
        <dbReference type="ChEBI" id="CHEBI:59789"/>
        <dbReference type="ChEBI" id="CHEBI:156482"/>
        <dbReference type="ChEBI" id="CHEBI:156483"/>
    </reaction>
</comment>
<keyword evidence="15" id="KW-0511">Multifunctional enzyme</keyword>
<dbReference type="GeneID" id="30854271"/>
<comment type="catalytic activity">
    <reaction evidence="20 21">
        <text>GTP + H2O = GDP + phosphate + H(+)</text>
        <dbReference type="Rhea" id="RHEA:19669"/>
        <dbReference type="ChEBI" id="CHEBI:15377"/>
        <dbReference type="ChEBI" id="CHEBI:15378"/>
        <dbReference type="ChEBI" id="CHEBI:37565"/>
        <dbReference type="ChEBI" id="CHEBI:43474"/>
        <dbReference type="ChEBI" id="CHEBI:58189"/>
    </reaction>
</comment>
<dbReference type="KEGG" id="vg:30854271"/>
<evidence type="ECO:0000256" key="19">
    <source>
        <dbReference type="ARBA" id="ARBA00047370"/>
    </source>
</evidence>
<evidence type="ECO:0000256" key="8">
    <source>
        <dbReference type="ARBA" id="ARBA00022695"/>
    </source>
</evidence>
<dbReference type="InterPro" id="IPR026890">
    <property type="entry name" value="Mononeg_mRNAcap"/>
</dbReference>
<comment type="subcellular location">
    <subcellularLocation>
        <location evidence="21">Virion</location>
    </subcellularLocation>
    <subcellularLocation>
        <location evidence="21">Host cytoplasm</location>
    </subcellularLocation>
</comment>
<proteinExistence type="inferred from homology"/>
<evidence type="ECO:0000256" key="1">
    <source>
        <dbReference type="ARBA" id="ARBA00003132"/>
    </source>
</evidence>
<feature type="domain" description="RdRp catalytic" evidence="22">
    <location>
        <begin position="542"/>
        <end position="731"/>
    </location>
</feature>
<evidence type="ECO:0000256" key="16">
    <source>
        <dbReference type="ARBA" id="ARBA00024494"/>
    </source>
</evidence>
<keyword evidence="9 21" id="KW-0547">Nucleotide-binding</keyword>
<evidence type="ECO:0000259" key="23">
    <source>
        <dbReference type="PROSITE" id="PS51590"/>
    </source>
</evidence>
<dbReference type="Pfam" id="PF14318">
    <property type="entry name" value="Mononeg_mRNAcap"/>
    <property type="match status" value="1"/>
</dbReference>
<comment type="catalytic activity">
    <reaction evidence="16">
        <text>a 5'-end triphospho-adenylyl-adenylyl-cytidylyl-adenosine in mRNA + GDP + H(+) = a 5'-end (5'-triphosphoguanosine)-adenylyl-adenylyl-cytidylyl-adenosine in mRNA + diphosphate</text>
        <dbReference type="Rhea" id="RHEA:65436"/>
        <dbReference type="Rhea" id="RHEA-COMP:16797"/>
        <dbReference type="Rhea" id="RHEA-COMP:16799"/>
        <dbReference type="ChEBI" id="CHEBI:15378"/>
        <dbReference type="ChEBI" id="CHEBI:33019"/>
        <dbReference type="ChEBI" id="CHEBI:58189"/>
        <dbReference type="ChEBI" id="CHEBI:156484"/>
        <dbReference type="ChEBI" id="CHEBI:156503"/>
        <dbReference type="EC" id="2.7.7.88"/>
    </reaction>
</comment>
<evidence type="ECO:0000256" key="3">
    <source>
        <dbReference type="ARBA" id="ARBA00022484"/>
    </source>
</evidence>
<keyword evidence="12 21" id="KW-0946">Virion</keyword>
<organism evidence="24">
    <name type="scientific">Hubei rhabdo-like virus 3</name>
    <dbReference type="NCBI Taxonomy" id="1923187"/>
    <lineage>
        <taxon>Viruses</taxon>
        <taxon>Riboviria</taxon>
        <taxon>Orthornavirae</taxon>
        <taxon>Negarnaviricota</taxon>
        <taxon>Haploviricotina</taxon>
        <taxon>Monjiviricetes</taxon>
        <taxon>Mononegavirales</taxon>
        <taxon>Lispiviridae</taxon>
        <taxon>Leocovirus</taxon>
        <taxon>Leocovirus coleopteris</taxon>
    </lineage>
</organism>
<dbReference type="Pfam" id="PF00946">
    <property type="entry name" value="Mononeg_RNA_pol"/>
    <property type="match status" value="1"/>
</dbReference>
<dbReference type="EC" id="2.7.7.48" evidence="21"/>
<comment type="catalytic activity">
    <reaction evidence="18 21">
        <text>a 5'-end (5'-triphosphoguanosine)-adenylyl-adenylyl-cytidylyl-adenosine in mRNA + S-adenosyl-L-methionine = a 5'-end (5'-triphosphoguanosine)-(2'-O-methyladenylyl)-adenylyl-cytidylyl-adenosine in mRNA + S-adenosyl-L-homocysteine + H(+)</text>
        <dbReference type="Rhea" id="RHEA:65380"/>
        <dbReference type="Rhea" id="RHEA-COMP:16797"/>
        <dbReference type="Rhea" id="RHEA-COMP:16801"/>
        <dbReference type="ChEBI" id="CHEBI:15378"/>
        <dbReference type="ChEBI" id="CHEBI:57856"/>
        <dbReference type="ChEBI" id="CHEBI:59789"/>
        <dbReference type="ChEBI" id="CHEBI:156482"/>
        <dbReference type="ChEBI" id="CHEBI:156484"/>
    </reaction>
</comment>
<dbReference type="PROSITE" id="PS50526">
    <property type="entry name" value="RDRP_SSRNA_NEG_NONSEG"/>
    <property type="match status" value="1"/>
</dbReference>
<evidence type="ECO:0000256" key="14">
    <source>
        <dbReference type="ARBA" id="ARBA00023042"/>
    </source>
</evidence>
<dbReference type="GO" id="GO:0003924">
    <property type="term" value="F:GTPase activity"/>
    <property type="evidence" value="ECO:0007669"/>
    <property type="project" value="RHEA"/>
</dbReference>
<dbReference type="EC" id="2.7.7.88" evidence="21"/>
<comment type="function">
    <text evidence="1 21">RNA-directed RNA polymerase that catalyzes the replication of viral genomic RNA. The template is composed of the viral RNA tightly encapsidated by the nucleoprotein (N). The replicase mode is dependent on intracellular N protein concentration. In this mode, the polymerase replicates the whole viral genome without recognizing transcriptional signals, and the replicated genome is not caped or polyadenylated.</text>
</comment>
<dbReference type="GO" id="GO:0003968">
    <property type="term" value="F:RNA-directed RNA polymerase activity"/>
    <property type="evidence" value="ECO:0007669"/>
    <property type="project" value="UniProtKB-KW"/>
</dbReference>
<name>A0A1L3KMP6_9MONO</name>
<dbReference type="GO" id="GO:0004482">
    <property type="term" value="F:mRNA 5'-cap (guanine-N7-)-methyltransferase activity"/>
    <property type="evidence" value="ECO:0007669"/>
    <property type="project" value="InterPro"/>
</dbReference>
<evidence type="ECO:0000313" key="24">
    <source>
        <dbReference type="EMBL" id="APG78691.1"/>
    </source>
</evidence>
<sequence length="2023" mass="231755">MGLKIPDSHLQSPIRDVFRIYFHLSENRIPGFLRGCIASCPVPRKKILLNSEKIYGLILSGVYTNQLVLHWTSECFPATVGIVQSHARDVLKGLGLQDYSNECDYVPDIEDMRRYSEKVKWEDIRICMQKLRETPDKWKKSNILPHSLIEVWFCAQFLIARSIDHQYYLLDYDQVMMVTDTISSRVFVLLYHRMLQEHLPGKVSEDVILNCFKAFDELFFRDGNSAYSQIKNWEAIIISILIKKYDRLPTRDVFFNQIHNELEKDGCDIALHLMEFLDSLGLSADILSEIHGFFRLWGHPTVDEEKGCVKVKNIAQHRPDPNGRTLLEMDGLFVRQYCVSFMKKHGRWPRLKTTYLRSKSQLKRAVLSHTTAIDLYSPNFPLDDWAALELEQELEFDYFPDFTEIIDDKSISVERDDLRTLYNKWMLGYDPGEPKTSRRLLLEVLRLKDVDIKSVCQDVGRRNIPKNQKIIVVHAKERELKNHPRLFAMMPVLMRLFYVAIEANIKEKIFEYFPQQTMTLTEIALNARLFNLTESSESDHYFICFCHIDFTSWNLHWTGSAVSLLSRRLEQLFDTPGYYSGGHWFFSQCLIALASHHNPPVTLINNERGEVSECDTLWFNHIGGFEGIMQKLWTLQTIILLLLVEFKTGIRSIITGQGDNQVIKLLIPLEEQGLNKDQYIVKYQDHITESLTKFVHCLSEKAGDLGLKVKIEESYTTTDILVYGKRIILNGAFLPQASKRIARTLTDVNEIYPSLSSKISTLQTAGLAAAQHGFTIVIPYVICQMETLFTIERDIEWSLLLRGSQDIKIIQWIKKKYVMRFLLLYTGDLGGPPILPFLAFFYRGHPDSLTTCLTEIYLMKSSNKLALDLWAYLEALNLETGKGNIELLILNPCSLNIDTPSSLASIYKHFLTKELPDITTNKWLSQVFGTDTSEEEQRIMKYLVNTRPFHPRILHEIFLNTVPGARSAFASKFSTTRTTQVLGSSRDESGNLIKQVKKSEQGWINYWFECYLKFIEEKTEHTDSQLHDPCTLAQTLRRYTWGGSLPGVSLEGITVPHPAHQFIFNICASADHTSCIGAQERVTISFISSDTRTILMSRGPYPSYLGSRTREKRTGKIIVIPQTGRPLHAAERLSQIQSWCIPDDSRLCDFIKSLVGTRTDLPIELVKLSAGFISSGSIVHRLDDHVTKRNAQHNILTNITTHGYLTCDMLGRFSRGQDNYNMHIQGIILLNFSLINMIAVTREELPNLVFSMHYNPASAEEVLEDVSLSNKSSLPPVTVRKDNPLLYTAVRDAPFMSDVLLTNYLLVRDNSDDYAAAHVLLARIISSLNARMEGITDYSLVTLSNLGVQEILRVTLRRIIRALSILLILLLPYSATDLRVVLNLLPLKIWADITPLCLLPEILPELFELSGVFLPDLFVNPYQISRLLVRALSIEVEKQLKIIEDSEMMWNPRVTFYITQNIGVRRVFFMWGRLILLTSKEKYNILKMISHQKLGGLSNVNLPSSSQLASLNKEILKDYGLEGLRYCWTQNKIRISKDPPESKMRLREKPLPKLAFSGRQLRQATIAHRGKISNEGYPFKILFPLGSLDIELFDPNYSATVSIAPNYNHMDHMYHLRGHTSSSYLKVLEILVKEEILEVKSSLIVGDGEGGIARMVADFYNIDVYFNTLVDRSKLIPHRAACYVPASFIDQPSKVRLAHLSALNGGNLLESKVIHDLIENIHEDIECIISDAELLPGGPKEYIQLLRNILFLAFNLNTECVIFKCYYYNPLHVCDLLGLGNTLFSDVRLIIPTFSSNETSEVYLYLAARREDSESIRCYTADYLNKFYRSSSARSAYAIISPTLLNRHTALPHQLNRKERVKELFALSDDLGIPKNLSVSIERYALNLLVFSHETSIVDYLDNAGQVARSCAIKELRGFALSQEGTPLSPELKIIMSGHRSIHLSVERYLKVCINCKTLSRIILNYQTLQQAYVEIKNTIESPHELLSDKGEMLYSLRLDWVVWKKEFLKLFWVILGHAIWNY</sequence>
<comment type="catalytic activity">
    <reaction evidence="19">
        <text>a 5'-end (5'-triphosphoguanosine)-adenylyl-adenylyl-cytidylyl-adenosine in mRNA + 2 S-adenosyl-L-methionine = a 5'-end (N(7)-methyl 5'-triphosphoguanosine)-(2'-O-methyladenylyl)-adenylyl-cytidylyl-adenosine in mRNA + 2 S-adenosyl-L-homocysteine + H(+)</text>
        <dbReference type="Rhea" id="RHEA:65376"/>
        <dbReference type="Rhea" id="RHEA-COMP:16797"/>
        <dbReference type="Rhea" id="RHEA-COMP:16798"/>
        <dbReference type="ChEBI" id="CHEBI:15378"/>
        <dbReference type="ChEBI" id="CHEBI:57856"/>
        <dbReference type="ChEBI" id="CHEBI:59789"/>
        <dbReference type="ChEBI" id="CHEBI:156483"/>
        <dbReference type="ChEBI" id="CHEBI:156484"/>
        <dbReference type="EC" id="2.1.1.375"/>
    </reaction>
</comment>
<evidence type="ECO:0000256" key="20">
    <source>
        <dbReference type="ARBA" id="ARBA00048548"/>
    </source>
</evidence>
<accession>A0A1L3KMP6</accession>
<keyword evidence="25" id="KW-1185">Reference proteome</keyword>
<evidence type="ECO:0000256" key="9">
    <source>
        <dbReference type="ARBA" id="ARBA00022741"/>
    </source>
</evidence>
<keyword evidence="6 21" id="KW-0808">Transferase</keyword>
<dbReference type="InterPro" id="IPR014023">
    <property type="entry name" value="Mononeg_RNA_pol_cat"/>
</dbReference>